<keyword evidence="1" id="KW-0472">Membrane</keyword>
<dbReference type="AlphaFoldDB" id="A0A8C0IQI5"/>
<dbReference type="Proteomes" id="UP000694404">
    <property type="component" value="Unplaced"/>
</dbReference>
<sequence length="95" mass="10236">MPRNLQRAAADLCQVSLLGSFFPLAISALLLIVQSTAQRGPGAKAGSLPVLSPCSSWKWTLEPPCAAPTQRTERSSNWKKMVVEKAKEMAGLQRG</sequence>
<evidence type="ECO:0000313" key="3">
    <source>
        <dbReference type="Proteomes" id="UP000694404"/>
    </source>
</evidence>
<keyword evidence="1" id="KW-0812">Transmembrane</keyword>
<reference evidence="2" key="2">
    <citation type="submission" date="2025-09" db="UniProtKB">
        <authorList>
            <consortium name="Ensembl"/>
        </authorList>
    </citation>
    <scope>IDENTIFICATION</scope>
</reference>
<keyword evidence="1" id="KW-1133">Transmembrane helix</keyword>
<dbReference type="Ensembl" id="ENSCABT00000013157.1">
    <property type="protein sequence ID" value="ENSCABP00000012006.1"/>
    <property type="gene ID" value="ENSCABG00000008974.1"/>
</dbReference>
<proteinExistence type="predicted"/>
<keyword evidence="3" id="KW-1185">Reference proteome</keyword>
<protein>
    <submittedName>
        <fullName evidence="2">Uncharacterized protein</fullName>
    </submittedName>
</protein>
<accession>A0A8C0IQI5</accession>
<evidence type="ECO:0000256" key="1">
    <source>
        <dbReference type="SAM" id="Phobius"/>
    </source>
</evidence>
<organism evidence="2 3">
    <name type="scientific">Chelonoidis abingdonii</name>
    <name type="common">Abingdon island giant tortoise</name>
    <name type="synonym">Testudo abingdonii</name>
    <dbReference type="NCBI Taxonomy" id="106734"/>
    <lineage>
        <taxon>Eukaryota</taxon>
        <taxon>Metazoa</taxon>
        <taxon>Chordata</taxon>
        <taxon>Craniata</taxon>
        <taxon>Vertebrata</taxon>
        <taxon>Euteleostomi</taxon>
        <taxon>Archelosauria</taxon>
        <taxon>Testudinata</taxon>
        <taxon>Testudines</taxon>
        <taxon>Cryptodira</taxon>
        <taxon>Durocryptodira</taxon>
        <taxon>Testudinoidea</taxon>
        <taxon>Testudinidae</taxon>
        <taxon>Chelonoidis</taxon>
    </lineage>
</organism>
<reference evidence="2" key="1">
    <citation type="submission" date="2025-08" db="UniProtKB">
        <authorList>
            <consortium name="Ensembl"/>
        </authorList>
    </citation>
    <scope>IDENTIFICATION</scope>
</reference>
<feature type="transmembrane region" description="Helical" evidence="1">
    <location>
        <begin position="12"/>
        <end position="33"/>
    </location>
</feature>
<name>A0A8C0IQI5_CHEAB</name>
<evidence type="ECO:0000313" key="2">
    <source>
        <dbReference type="Ensembl" id="ENSCABP00000012006.1"/>
    </source>
</evidence>